<accession>A0A9Q1EDQ5</accession>
<dbReference type="Proteomes" id="UP001152622">
    <property type="component" value="Chromosome 19"/>
</dbReference>
<gene>
    <name evidence="2" type="ORF">SKAU_G00381020</name>
</gene>
<dbReference type="AlphaFoldDB" id="A0A9Q1EDQ5"/>
<dbReference type="EMBL" id="JAINUF010000019">
    <property type="protein sequence ID" value="KAJ8336882.1"/>
    <property type="molecule type" value="Genomic_DNA"/>
</dbReference>
<keyword evidence="3" id="KW-1185">Reference proteome</keyword>
<evidence type="ECO:0000313" key="3">
    <source>
        <dbReference type="Proteomes" id="UP001152622"/>
    </source>
</evidence>
<proteinExistence type="predicted"/>
<reference evidence="2" key="1">
    <citation type="journal article" date="2023" name="Science">
        <title>Genome structures resolve the early diversification of teleost fishes.</title>
        <authorList>
            <person name="Parey E."/>
            <person name="Louis A."/>
            <person name="Montfort J."/>
            <person name="Bouchez O."/>
            <person name="Roques C."/>
            <person name="Iampietro C."/>
            <person name="Lluch J."/>
            <person name="Castinel A."/>
            <person name="Donnadieu C."/>
            <person name="Desvignes T."/>
            <person name="Floi Bucao C."/>
            <person name="Jouanno E."/>
            <person name="Wen M."/>
            <person name="Mejri S."/>
            <person name="Dirks R."/>
            <person name="Jansen H."/>
            <person name="Henkel C."/>
            <person name="Chen W.J."/>
            <person name="Zahm M."/>
            <person name="Cabau C."/>
            <person name="Klopp C."/>
            <person name="Thompson A.W."/>
            <person name="Robinson-Rechavi M."/>
            <person name="Braasch I."/>
            <person name="Lecointre G."/>
            <person name="Bobe J."/>
            <person name="Postlethwait J.H."/>
            <person name="Berthelot C."/>
            <person name="Roest Crollius H."/>
            <person name="Guiguen Y."/>
        </authorList>
    </citation>
    <scope>NUCLEOTIDE SEQUENCE</scope>
    <source>
        <strain evidence="2">WJC10195</strain>
    </source>
</reference>
<comment type="caution">
    <text evidence="2">The sequence shown here is derived from an EMBL/GenBank/DDBJ whole genome shotgun (WGS) entry which is preliminary data.</text>
</comment>
<evidence type="ECO:0000313" key="2">
    <source>
        <dbReference type="EMBL" id="KAJ8336882.1"/>
    </source>
</evidence>
<protein>
    <submittedName>
        <fullName evidence="2">Uncharacterized protein</fullName>
    </submittedName>
</protein>
<sequence>MRGVPLPLLGARAFGSKLRFSSPPGNTAPLFPRAFLRGGRKTNEPGHRRSRSFFSDQTEHASWRVQRIGRACRIRTLPPS</sequence>
<organism evidence="2 3">
    <name type="scientific">Synaphobranchus kaupii</name>
    <name type="common">Kaup's arrowtooth eel</name>
    <dbReference type="NCBI Taxonomy" id="118154"/>
    <lineage>
        <taxon>Eukaryota</taxon>
        <taxon>Metazoa</taxon>
        <taxon>Chordata</taxon>
        <taxon>Craniata</taxon>
        <taxon>Vertebrata</taxon>
        <taxon>Euteleostomi</taxon>
        <taxon>Actinopterygii</taxon>
        <taxon>Neopterygii</taxon>
        <taxon>Teleostei</taxon>
        <taxon>Anguilliformes</taxon>
        <taxon>Synaphobranchidae</taxon>
        <taxon>Synaphobranchus</taxon>
    </lineage>
</organism>
<name>A0A9Q1EDQ5_SYNKA</name>
<feature type="region of interest" description="Disordered" evidence="1">
    <location>
        <begin position="22"/>
        <end position="56"/>
    </location>
</feature>
<evidence type="ECO:0000256" key="1">
    <source>
        <dbReference type="SAM" id="MobiDB-lite"/>
    </source>
</evidence>